<gene>
    <name evidence="2" type="ORF">KIL84_000864</name>
</gene>
<dbReference type="EMBL" id="JAHDVG010000484">
    <property type="protein sequence ID" value="KAH1169879.1"/>
    <property type="molecule type" value="Genomic_DNA"/>
</dbReference>
<protein>
    <submittedName>
        <fullName evidence="2">Uncharacterized protein</fullName>
    </submittedName>
</protein>
<keyword evidence="3" id="KW-1185">Reference proteome</keyword>
<keyword evidence="1" id="KW-1133">Transmembrane helix</keyword>
<keyword evidence="1" id="KW-0472">Membrane</keyword>
<dbReference type="Proteomes" id="UP000827986">
    <property type="component" value="Unassembled WGS sequence"/>
</dbReference>
<reference evidence="2" key="1">
    <citation type="submission" date="2021-09" db="EMBL/GenBank/DDBJ databases">
        <title>The genome of Mauremys mutica provides insights into the evolution of semi-aquatic lifestyle.</title>
        <authorList>
            <person name="Gong S."/>
            <person name="Gao Y."/>
        </authorList>
    </citation>
    <scope>NUCLEOTIDE SEQUENCE</scope>
    <source>
        <strain evidence="2">MM-2020</strain>
        <tissue evidence="2">Muscle</tissue>
    </source>
</reference>
<feature type="transmembrane region" description="Helical" evidence="1">
    <location>
        <begin position="77"/>
        <end position="101"/>
    </location>
</feature>
<evidence type="ECO:0000256" key="1">
    <source>
        <dbReference type="SAM" id="Phobius"/>
    </source>
</evidence>
<proteinExistence type="predicted"/>
<organism evidence="2 3">
    <name type="scientific">Mauremys mutica</name>
    <name type="common">yellowpond turtle</name>
    <dbReference type="NCBI Taxonomy" id="74926"/>
    <lineage>
        <taxon>Eukaryota</taxon>
        <taxon>Metazoa</taxon>
        <taxon>Chordata</taxon>
        <taxon>Craniata</taxon>
        <taxon>Vertebrata</taxon>
        <taxon>Euteleostomi</taxon>
        <taxon>Archelosauria</taxon>
        <taxon>Testudinata</taxon>
        <taxon>Testudines</taxon>
        <taxon>Cryptodira</taxon>
        <taxon>Durocryptodira</taxon>
        <taxon>Testudinoidea</taxon>
        <taxon>Geoemydidae</taxon>
        <taxon>Geoemydinae</taxon>
        <taxon>Mauremys</taxon>
    </lineage>
</organism>
<accession>A0A9D3WXF8</accession>
<dbReference type="AlphaFoldDB" id="A0A9D3WXF8"/>
<feature type="transmembrane region" description="Helical" evidence="1">
    <location>
        <begin position="12"/>
        <end position="32"/>
    </location>
</feature>
<evidence type="ECO:0000313" key="3">
    <source>
        <dbReference type="Proteomes" id="UP000827986"/>
    </source>
</evidence>
<evidence type="ECO:0000313" key="2">
    <source>
        <dbReference type="EMBL" id="KAH1169879.1"/>
    </source>
</evidence>
<sequence length="104" mass="12003">MEYLPNYSYIKYITGSNANLTIASSSYILLSVSLDHRKKKTKCLGKIPYSSNAFKTILNTGILIQFYRNINQKDSRAYVYIVTLLYGNIIQKYILIFQSVWSTV</sequence>
<comment type="caution">
    <text evidence="2">The sequence shown here is derived from an EMBL/GenBank/DDBJ whole genome shotgun (WGS) entry which is preliminary data.</text>
</comment>
<name>A0A9D3WXF8_9SAUR</name>
<keyword evidence="1" id="KW-0812">Transmembrane</keyword>